<reference evidence="2" key="1">
    <citation type="journal article" date="2022" name="Mol. Ecol. Resour.">
        <title>The genomes of chicory, endive, great burdock and yacon provide insights into Asteraceae palaeo-polyploidization history and plant inulin production.</title>
        <authorList>
            <person name="Fan W."/>
            <person name="Wang S."/>
            <person name="Wang H."/>
            <person name="Wang A."/>
            <person name="Jiang F."/>
            <person name="Liu H."/>
            <person name="Zhao H."/>
            <person name="Xu D."/>
            <person name="Zhang Y."/>
        </authorList>
    </citation>
    <scope>NUCLEOTIDE SEQUENCE [LARGE SCALE GENOMIC DNA]</scope>
    <source>
        <strain evidence="2">cv. Niubang</strain>
    </source>
</reference>
<proteinExistence type="predicted"/>
<comment type="caution">
    <text evidence="1">The sequence shown here is derived from an EMBL/GenBank/DDBJ whole genome shotgun (WGS) entry which is preliminary data.</text>
</comment>
<name>A0ACB9FCD4_ARCLA</name>
<evidence type="ECO:0000313" key="1">
    <source>
        <dbReference type="EMBL" id="KAI3768959.1"/>
    </source>
</evidence>
<evidence type="ECO:0000313" key="2">
    <source>
        <dbReference type="Proteomes" id="UP001055879"/>
    </source>
</evidence>
<keyword evidence="2" id="KW-1185">Reference proteome</keyword>
<organism evidence="1 2">
    <name type="scientific">Arctium lappa</name>
    <name type="common">Greater burdock</name>
    <name type="synonym">Lappa major</name>
    <dbReference type="NCBI Taxonomy" id="4217"/>
    <lineage>
        <taxon>Eukaryota</taxon>
        <taxon>Viridiplantae</taxon>
        <taxon>Streptophyta</taxon>
        <taxon>Embryophyta</taxon>
        <taxon>Tracheophyta</taxon>
        <taxon>Spermatophyta</taxon>
        <taxon>Magnoliopsida</taxon>
        <taxon>eudicotyledons</taxon>
        <taxon>Gunneridae</taxon>
        <taxon>Pentapetalae</taxon>
        <taxon>asterids</taxon>
        <taxon>campanulids</taxon>
        <taxon>Asterales</taxon>
        <taxon>Asteraceae</taxon>
        <taxon>Carduoideae</taxon>
        <taxon>Cardueae</taxon>
        <taxon>Arctiinae</taxon>
        <taxon>Arctium</taxon>
    </lineage>
</organism>
<reference evidence="1 2" key="2">
    <citation type="journal article" date="2022" name="Mol. Ecol. Resour.">
        <title>The genomes of chicory, endive, great burdock and yacon provide insights into Asteraceae paleo-polyploidization history and plant inulin production.</title>
        <authorList>
            <person name="Fan W."/>
            <person name="Wang S."/>
            <person name="Wang H."/>
            <person name="Wang A."/>
            <person name="Jiang F."/>
            <person name="Liu H."/>
            <person name="Zhao H."/>
            <person name="Xu D."/>
            <person name="Zhang Y."/>
        </authorList>
    </citation>
    <scope>NUCLEOTIDE SEQUENCE [LARGE SCALE GENOMIC DNA]</scope>
    <source>
        <strain evidence="2">cv. Niubang</strain>
    </source>
</reference>
<dbReference type="EMBL" id="CM042047">
    <property type="protein sequence ID" value="KAI3768959.1"/>
    <property type="molecule type" value="Genomic_DNA"/>
</dbReference>
<gene>
    <name evidence="1" type="ORF">L6452_00055</name>
</gene>
<dbReference type="Proteomes" id="UP001055879">
    <property type="component" value="Linkage Group LG01"/>
</dbReference>
<sequence>MPFGLTNAPAVFMDLMNRVCRPFLDKSVIVFIDDILIYSRSEAEHARHLREVLEILRKEKLYAKFSKCEFWLKEVQFLGHVVSKDGVKVDPTKIEAMMNWESPKSPSEIRSFLGLAGYYRRFIQDFSKIASSLTMLTKKNVKFVWTEDQEKAFRTLQRKLCEAPILSLPEGSEDFVVFSDASKLGLGCVLMQRGKVIAYASRQLKVHEKNYPTHDLELAAIVFALKLWRHYLYGTKCTLYTDHKSLKYVFDQKELNMRQRLWLELLKDYDCELLYHPGKANVVADALSRKEYSGKLQAKLTRIELISGLIERIKGAQAEALKEENLKEEVMTKQRLLLTEDSRGIKCLNGRVWVPKFGGCRELLLEDAHKSKYSIHPGSTKMYRDLKLHYWWPIMKLDVAHFVERCVTCSQVKAEHQRPYGSLQSLEIPEWKWDKVTMDFVTKLPKTLRGNDTIWVIVDRLTKSAHFLAMRETLPMDKLAKLYIDEVVSRHGIPLSIVSDRDSRFTSRFWGALHQELGTRVSLSTAYHPQTDGQSERTIQTLEDMLRSCVIDFGGNWDTHLPLVEFAYNNSYHSSLGMAPFEALYGRKCRTPVCWLETGEKQFAGPELVQETADKVKSIRERLKAAQDRQKVYADKKRRPVEFQVGDRVMLKVSPWKGLIRFGKRGKLSPPEEESVIPLSEIRVEDNRCVEEPEAILERETKRLRHKEVMMIKVQWRHHRGTNVTWESEEDMKRRYPRMSQSPGHNRPICTAGWRTLATLPAIVTDVTIAVAQSPSDSRGINTSFTGFLHLGLILGADRGFLSSDFGKETLVAGIYGNEWSIERSRVVILKDLETGIFGV</sequence>
<protein>
    <submittedName>
        <fullName evidence="1">Uncharacterized protein</fullName>
    </submittedName>
</protein>
<accession>A0ACB9FCD4</accession>